<name>A0A9X8UHC4_9FIRM</name>
<evidence type="ECO:0000256" key="5">
    <source>
        <dbReference type="SAM" id="SignalP"/>
    </source>
</evidence>
<dbReference type="SUPFAM" id="SSF53850">
    <property type="entry name" value="Periplasmic binding protein-like II"/>
    <property type="match status" value="1"/>
</dbReference>
<feature type="compositionally biased region" description="Low complexity" evidence="4">
    <location>
        <begin position="32"/>
        <end position="45"/>
    </location>
</feature>
<evidence type="ECO:0000256" key="1">
    <source>
        <dbReference type="ARBA" id="ARBA00008520"/>
    </source>
</evidence>
<feature type="region of interest" description="Disordered" evidence="4">
    <location>
        <begin position="26"/>
        <end position="56"/>
    </location>
</feature>
<evidence type="ECO:0000313" key="6">
    <source>
        <dbReference type="EMBL" id="TCL41888.1"/>
    </source>
</evidence>
<evidence type="ECO:0000256" key="3">
    <source>
        <dbReference type="ARBA" id="ARBA00022729"/>
    </source>
</evidence>
<dbReference type="Pfam" id="PF13416">
    <property type="entry name" value="SBP_bac_8"/>
    <property type="match status" value="1"/>
</dbReference>
<dbReference type="PANTHER" id="PTHR30061">
    <property type="entry name" value="MALTOSE-BINDING PERIPLASMIC PROTEIN"/>
    <property type="match status" value="1"/>
</dbReference>
<evidence type="ECO:0000256" key="4">
    <source>
        <dbReference type="SAM" id="MobiDB-lite"/>
    </source>
</evidence>
<dbReference type="RefSeq" id="WP_132085111.1">
    <property type="nucleotide sequence ID" value="NZ_SLUK01000012.1"/>
</dbReference>
<reference evidence="6 7" key="1">
    <citation type="submission" date="2019-03" db="EMBL/GenBank/DDBJ databases">
        <title>Genomic Encyclopedia of Type Strains, Phase IV (KMG-IV): sequencing the most valuable type-strain genomes for metagenomic binning, comparative biology and taxonomic classification.</title>
        <authorList>
            <person name="Goeker M."/>
        </authorList>
    </citation>
    <scope>NUCLEOTIDE SEQUENCE [LARGE SCALE GENOMIC DNA]</scope>
    <source>
        <strain evidence="6 7">DSM 100433</strain>
    </source>
</reference>
<proteinExistence type="inferred from homology"/>
<accession>A0A9X8UHC4</accession>
<evidence type="ECO:0000313" key="7">
    <source>
        <dbReference type="Proteomes" id="UP000294682"/>
    </source>
</evidence>
<keyword evidence="7" id="KW-1185">Reference proteome</keyword>
<protein>
    <submittedName>
        <fullName evidence="6">Carbohydrate ABC transporter substrate-binding protein (CUT1 family)</fullName>
    </submittedName>
</protein>
<organism evidence="6 7">
    <name type="scientific">Harryflintia acetispora</name>
    <dbReference type="NCBI Taxonomy" id="1849041"/>
    <lineage>
        <taxon>Bacteria</taxon>
        <taxon>Bacillati</taxon>
        <taxon>Bacillota</taxon>
        <taxon>Clostridia</taxon>
        <taxon>Eubacteriales</taxon>
        <taxon>Oscillospiraceae</taxon>
        <taxon>Harryflintia</taxon>
    </lineage>
</organism>
<dbReference type="EMBL" id="SLUK01000012">
    <property type="protein sequence ID" value="TCL41888.1"/>
    <property type="molecule type" value="Genomic_DNA"/>
</dbReference>
<dbReference type="PROSITE" id="PS51257">
    <property type="entry name" value="PROKAR_LIPOPROTEIN"/>
    <property type="match status" value="1"/>
</dbReference>
<comment type="similarity">
    <text evidence="1">Belongs to the bacterial solute-binding protein 1 family.</text>
</comment>
<dbReference type="GO" id="GO:0015768">
    <property type="term" value="P:maltose transport"/>
    <property type="evidence" value="ECO:0007669"/>
    <property type="project" value="TreeGrafter"/>
</dbReference>
<keyword evidence="2" id="KW-0813">Transport</keyword>
<sequence>MRTGKRLLAMLLSAALLLASGCTVTTEDQGGSQEAQPPEASASEPAGEESEEPQEGVTTINYWSHNGEQFIEANKQIIAKFEEQNPDIKIKYDIFPFNELQEKMKASYAAGAESDCQQIFGTWAVQYTKNGMFSEVPFLTMDQVKESYFEPTYAGYTYEDKLYGLPREFSIENGGVLYYPEELKAAGYDEFPKTYDELIDAAKKCTQYDSGGNITHVGFDMFGPDNVPYTFISFLLQYGGNYWTEDGHVNFTSPESIKGMQSLVDLVLTHKVTDTKHISESDDLSEYFFKGNASMCIIGPWTIATGVNQFGLDNFDYGLMPSIANDSYAFASPTGWGEVVSARSKNLEATWKFIEFATNEENSLLFNDVTYTVPAQKAVANSPEFLEKKPMLAPSIKVLPEGIPIGPFPNAPFFKKTVYDHFVRICNGEETVEQACENIENEINRDIDDSKLS</sequence>
<dbReference type="Gene3D" id="3.40.190.10">
    <property type="entry name" value="Periplasmic binding protein-like II"/>
    <property type="match status" value="1"/>
</dbReference>
<feature type="signal peptide" evidence="5">
    <location>
        <begin position="1"/>
        <end position="25"/>
    </location>
</feature>
<dbReference type="GO" id="GO:1901982">
    <property type="term" value="F:maltose binding"/>
    <property type="evidence" value="ECO:0007669"/>
    <property type="project" value="TreeGrafter"/>
</dbReference>
<dbReference type="GO" id="GO:0042956">
    <property type="term" value="P:maltodextrin transmembrane transport"/>
    <property type="evidence" value="ECO:0007669"/>
    <property type="project" value="TreeGrafter"/>
</dbReference>
<keyword evidence="3 5" id="KW-0732">Signal</keyword>
<gene>
    <name evidence="6" type="ORF">EDD78_11258</name>
</gene>
<dbReference type="PANTHER" id="PTHR30061:SF50">
    <property type="entry name" value="MALTOSE_MALTODEXTRIN-BINDING PERIPLASMIC PROTEIN"/>
    <property type="match status" value="1"/>
</dbReference>
<dbReference type="InterPro" id="IPR006059">
    <property type="entry name" value="SBP"/>
</dbReference>
<dbReference type="Proteomes" id="UP000294682">
    <property type="component" value="Unassembled WGS sequence"/>
</dbReference>
<dbReference type="AlphaFoldDB" id="A0A9X8UHC4"/>
<dbReference type="GO" id="GO:0055052">
    <property type="term" value="C:ATP-binding cassette (ABC) transporter complex, substrate-binding subunit-containing"/>
    <property type="evidence" value="ECO:0007669"/>
    <property type="project" value="TreeGrafter"/>
</dbReference>
<dbReference type="CDD" id="cd14748">
    <property type="entry name" value="PBP2_UgpB"/>
    <property type="match status" value="1"/>
</dbReference>
<evidence type="ECO:0000256" key="2">
    <source>
        <dbReference type="ARBA" id="ARBA00022448"/>
    </source>
</evidence>
<feature type="chain" id="PRO_5040780713" evidence="5">
    <location>
        <begin position="26"/>
        <end position="453"/>
    </location>
</feature>
<comment type="caution">
    <text evidence="6">The sequence shown here is derived from an EMBL/GenBank/DDBJ whole genome shotgun (WGS) entry which is preliminary data.</text>
</comment>